<feature type="coiled-coil region" evidence="6">
    <location>
        <begin position="1994"/>
        <end position="2021"/>
    </location>
</feature>
<evidence type="ECO:0000259" key="14">
    <source>
        <dbReference type="Pfam" id="PF25097"/>
    </source>
</evidence>
<dbReference type="Pfam" id="PF16415">
    <property type="entry name" value="CNOT1_CAF1_bind"/>
    <property type="match status" value="1"/>
</dbReference>
<feature type="region of interest" description="Disordered" evidence="7">
    <location>
        <begin position="406"/>
        <end position="462"/>
    </location>
</feature>
<reference evidence="15 16" key="1">
    <citation type="journal article" date="2023" name="G3 (Bethesda)">
        <title>A chromosome-level genome assembly of Zasmidium syzygii isolated from banana leaves.</title>
        <authorList>
            <person name="van Westerhoven A.C."/>
            <person name="Mehrabi R."/>
            <person name="Talebi R."/>
            <person name="Steentjes M.B.F."/>
            <person name="Corcolon B."/>
            <person name="Chong P.A."/>
            <person name="Kema G.H.J."/>
            <person name="Seidl M.F."/>
        </authorList>
    </citation>
    <scope>NUCLEOTIDE SEQUENCE [LARGE SCALE GENOMIC DNA]</scope>
    <source>
        <strain evidence="15 16">P124</strain>
    </source>
</reference>
<feature type="region of interest" description="Disordered" evidence="7">
    <location>
        <begin position="1955"/>
        <end position="1984"/>
    </location>
</feature>
<keyword evidence="8" id="KW-0812">Transmembrane</keyword>
<dbReference type="Gene3D" id="1.25.40.840">
    <property type="entry name" value="CCR4-NOT transcription complex subunit 1 TTP binding domain"/>
    <property type="match status" value="1"/>
</dbReference>
<keyword evidence="8" id="KW-1133">Transmembrane helix</keyword>
<keyword evidence="4" id="KW-0804">Transcription</keyword>
<dbReference type="InterPro" id="IPR040398">
    <property type="entry name" value="Not1"/>
</dbReference>
<evidence type="ECO:0000256" key="5">
    <source>
        <dbReference type="ARBA" id="ARBA00023242"/>
    </source>
</evidence>
<feature type="domain" description="CCR4-NOT transcription complex subunit 1-like NOT1 connector" evidence="14">
    <location>
        <begin position="2027"/>
        <end position="2175"/>
    </location>
</feature>
<dbReference type="InterPro" id="IPR055454">
    <property type="entry name" value="CNOT1-like_NOT1_connector"/>
</dbReference>
<dbReference type="InterPro" id="IPR032194">
    <property type="entry name" value="CNOT1_HEAT"/>
</dbReference>
<dbReference type="Pfam" id="PF16418">
    <property type="entry name" value="CNOT1_HEAT"/>
    <property type="match status" value="1"/>
</dbReference>
<feature type="region of interest" description="Disordered" evidence="7">
    <location>
        <begin position="1881"/>
        <end position="1910"/>
    </location>
</feature>
<evidence type="ECO:0000256" key="6">
    <source>
        <dbReference type="SAM" id="Coils"/>
    </source>
</evidence>
<evidence type="ECO:0000259" key="13">
    <source>
        <dbReference type="Pfam" id="PF16418"/>
    </source>
</evidence>
<dbReference type="CDD" id="cd20710">
    <property type="entry name" value="NOT1_connector"/>
    <property type="match status" value="1"/>
</dbReference>
<feature type="transmembrane region" description="Helical" evidence="8">
    <location>
        <begin position="53"/>
        <end position="74"/>
    </location>
</feature>
<comment type="caution">
    <text evidence="15">The sequence shown here is derived from an EMBL/GenBank/DDBJ whole genome shotgun (WGS) entry which is preliminary data.</text>
</comment>
<feature type="domain" description="CCR4-NOT transcription complex subunit 1 HEAT repeat" evidence="13">
    <location>
        <begin position="1064"/>
        <end position="1206"/>
    </location>
</feature>
<dbReference type="InterPro" id="IPR032193">
    <property type="entry name" value="CNOT1_TTP_bind"/>
</dbReference>
<feature type="transmembrane region" description="Helical" evidence="8">
    <location>
        <begin position="261"/>
        <end position="281"/>
    </location>
</feature>
<evidence type="ECO:0000259" key="11">
    <source>
        <dbReference type="Pfam" id="PF16415"/>
    </source>
</evidence>
<dbReference type="Pfam" id="PF12842">
    <property type="entry name" value="DUF3819"/>
    <property type="match status" value="1"/>
</dbReference>
<name>A0ABR0E304_ZASCE</name>
<evidence type="ECO:0000256" key="7">
    <source>
        <dbReference type="SAM" id="MobiDB-lite"/>
    </source>
</evidence>
<gene>
    <name evidence="15" type="ORF">PRZ48_013060</name>
</gene>
<feature type="transmembrane region" description="Helical" evidence="8">
    <location>
        <begin position="293"/>
        <end position="313"/>
    </location>
</feature>
<dbReference type="InterPro" id="IPR024557">
    <property type="entry name" value="CNOT1_dom_4"/>
</dbReference>
<feature type="transmembrane region" description="Helical" evidence="8">
    <location>
        <begin position="163"/>
        <end position="183"/>
    </location>
</feature>
<evidence type="ECO:0000313" key="15">
    <source>
        <dbReference type="EMBL" id="KAK4495792.1"/>
    </source>
</evidence>
<keyword evidence="16" id="KW-1185">Reference proteome</keyword>
<dbReference type="PANTHER" id="PTHR13162:SF8">
    <property type="entry name" value="CCR4-NOT TRANSCRIPTION COMPLEX SUBUNIT 1"/>
    <property type="match status" value="1"/>
</dbReference>
<feature type="compositionally biased region" description="Polar residues" evidence="7">
    <location>
        <begin position="443"/>
        <end position="456"/>
    </location>
</feature>
<evidence type="ECO:0000259" key="12">
    <source>
        <dbReference type="Pfam" id="PF16417"/>
    </source>
</evidence>
<dbReference type="Pfam" id="PF04054">
    <property type="entry name" value="Not1"/>
    <property type="match status" value="1"/>
</dbReference>
<accession>A0ABR0E304</accession>
<evidence type="ECO:0000256" key="4">
    <source>
        <dbReference type="ARBA" id="ARBA00023163"/>
    </source>
</evidence>
<dbReference type="EMBL" id="JAXOVC010000011">
    <property type="protein sequence ID" value="KAK4495792.1"/>
    <property type="molecule type" value="Genomic_DNA"/>
</dbReference>
<organism evidence="15 16">
    <name type="scientific">Zasmidium cellare</name>
    <name type="common">Wine cellar mold</name>
    <name type="synonym">Racodium cellare</name>
    <dbReference type="NCBI Taxonomy" id="395010"/>
    <lineage>
        <taxon>Eukaryota</taxon>
        <taxon>Fungi</taxon>
        <taxon>Dikarya</taxon>
        <taxon>Ascomycota</taxon>
        <taxon>Pezizomycotina</taxon>
        <taxon>Dothideomycetes</taxon>
        <taxon>Dothideomycetidae</taxon>
        <taxon>Mycosphaerellales</taxon>
        <taxon>Mycosphaerellaceae</taxon>
        <taxon>Zasmidium</taxon>
    </lineage>
</organism>
<feature type="domain" description="CCR4-NOT transcription complex subunit 1 TTP binding" evidence="12">
    <location>
        <begin position="1254"/>
        <end position="1400"/>
    </location>
</feature>
<keyword evidence="8" id="KW-0472">Membrane</keyword>
<dbReference type="Gene3D" id="1.25.40.800">
    <property type="match status" value="1"/>
</dbReference>
<feature type="region of interest" description="Disordered" evidence="7">
    <location>
        <begin position="556"/>
        <end position="591"/>
    </location>
</feature>
<dbReference type="Proteomes" id="UP001305779">
    <property type="component" value="Unassembled WGS sequence"/>
</dbReference>
<feature type="domain" description="CCR4-Not complex component Not1 C-terminal" evidence="9">
    <location>
        <begin position="2350"/>
        <end position="2702"/>
    </location>
</feature>
<sequence length="2719" mass="303028">MQLLPDGWHIPHSARQCKALNTTVQCNFSLYTNATGLTEDQKLKPNPEITGTLIFRSFFATAIASLLLACFLCFDKIMLRKAKESNHHHYLKLVHTVETLLHTFSDQQLVAALSLLFTLNDQSCSISAYDYNVVCSMLLMSNAVHLSSLINITDFIGKGRRVAISRILPIILQIVLTGVVFSARNSSHFPHSAQSLAIMPAACFENMNAQSWLGLGDLVDFAGNVTTNTTFTATNTTGNGTDTLAHRIETLTGNNAGLAEYIILTILILLAGITILTEWLVQNQFQKHIGWGSIVVSITSTIVGIVLTGYTYAHWHTEASRMKTPELYQEDAATPLTFSQILPWALLASSFIPAVNAMAEESKIGKMRLEIPTGYVFDASQHLQWKTSRNDDRTFTHHTTAFRIRPNRLRPDGRSCPNVRAVSMSRPFTSPPPPNVHPARGTRPSQQAARNSSSDHQASRRAGLTPIATSSAIHNTFAAANRPAPSPTAASSNYISVAANRQITSRQSSTSSASSFVSPPGSVGPLGNRSRNATAAGSPRLAASLASLSSAGLGSAGGGSSRLARHSPSLSLSNSAGSPASPTGSHSVSGSSSQLTSLVITQLNILLSTIKEDTDRAKWETQAEKIRRLVNDSGMEVSTTYFRRLLQSNASTIFPGAPRAPAGQENAGSYQLLLEEMQKLAKDPQQADKIAQSLDTSEGDLFRDFDLATFVEHFRLDPISKTALVLACRTVSKADLRSKADAILTANTISNFFNNLANPQITDPDSEPSPLVLASIIEHFIQDPPQSWGEEQRDSLFYAIRLRYNNLRSRVPPAIEAAMVLDDLLTGPDSRLANHLQRAGPRSTASLEACKQTLSGVDLRDFTYLQVACALLYTVIAGGGELYDPQVLVEGIRQHRAGRQIDWTDVVVQGFDREHLRVTKKQFLALYNALLPLAREYANFDIQALWGGQWQHAETQLSFVVAFLQTTPEELDVMQIPNLRQAFDLTDFATASDSVRAFAEQAIKHPLVSRDATEALFTMIFRSQETYNLAQHLGIPDSVINQNMTIFVCAASAVAKPWAPLQDQALKQLFYPFLTKLHENYDFVMHAVWQHDKQWTASRMVEFYGQDQMLLPFIFEHGKEHGWLEPLYNITNQMAVDLVTYAFGKGESDLEQWAQQHIGIMGPHQFAGACADFLKRKMDDEAKVQREGTAPSTAPLTIKTVHALLLLIVDNTPDDSMGPLYRQCLQLYPRLFNYGQDEKRDAIIDANGTTPNGQQRHSLLDAATSDMEERYKEMYGGSTNPDNLVTELNRLKVSEDPAEQDLFAAMLFGLFEEYNCFGEYPNEALATTAVLFGGLVSYHVLHGIAEQAAIFMIFEAVSEYGPEDPMYRFGLQALLHVLPRLKEWPHLAQRILQTPSLQGTQAIAAAETALKEAAPQDALTLNGDGLNGITNGVVDEDFSAVSEPPPFTAIQVDPPIRDGFYEEPDEDTSDKVMFVLNNVSKRNLEEKFKEIDGALDEKYHQWFAHYLVDELAKSQPNFQGLYLNVLEKFDKKMLWAEVLRETYLSCQKMLNSQSTMDNQHERTTLKNLAVWLGSITLARNQPILHRNLSFKDLLLEGYDTQRLLVAIPFACKTLSQAAHSKVFKPPNPWILELLGLMSELYHCMELKLNMKFEIEMLCREFQVEIKNIEPAEIIRSRPLVDHGMLQNFVPDGAPDAFGDMALMGLSKRGPNERFSPEAVIQAVPDMGSMLQIPQAAGNLSQQQLRGIFVNAAQQAIYEIIAPVVERSVTIAAISTAELIQKDFVTEGDETKMRNSAHTMVKSLSGSLALVTCKEPLRMSITNNIRLLARALPEQLPEGQILMFVNDNIDTVCSLVEGAAEDHSLAEIDLQLEQAMTERRLHQEQRSGEPFAQTPVSRWSTLIPDPFRQDQNGLNRQQLSLYEEFGRQARITPAAHANNVSQDSNRQLPDVLSEGYLPSLPTPAEAPAMPRPTQQQRLPGVGTQGHHQVNGYIDQNSLGQRIAELIEELQQTSREAKEEHISEIGEGAAIRRVYGQLVHIIESTPQQDTLALLTGQQCLSVIYTNAQKRLEIEVFVRLLMQLCRMSVPAGRHLTMQLATSDDDRMYNAAAAVSLVNEGLMDLQQVDSQISRAIKQRRLVVLPFLKDILEELLLGETPISFRADFVLTYEALAYWLQEDPGLELGREIMSKLQLPASQINGMPSPEAESNKNDQLEYIFEEWVRLQRKDLPEHSHLAFVQQLHSKSIISEPQEAMTFFRAATEMSYNEFERISSIPYGTQSQAFIHADSLAKLIVLLVLNQSPVDGEAPVAKPAKSLEALLRLIVLIMSDHHNKQRERWNPRVYYRLFSTMLCEFHERRHLLAPQQHQAVHKVFAQALLVLQPRYLPGFQFPWLALLGHRLFVPACLAGAGRSSGAWDMYSRLLTVLFQNLTELLAIPDSPPAVQDFYRGVARFFTMLHHDYPEFLIENHMQLNASIPVQCLQLQNIVNSAASRAVFNDQPDPFTPGLKINRLEQVRQAPAVHSDVGNVLNEAGIKSIIEHVCSGSDLSEQDFTYLLAAVDREDGQISPILHNALILFIGIHATSASSVFSSAAAPARLLERLLRETRPEARFYLVSAMVNQVRYVNAHTHYFSTALQHMFSVGSQQMQEQIMRVLCERLMVPRPHPWGLIVIMLELVKNQTYDIWSLPWMKTAPQVESMLTNLAQSQEHRLTRSPMGAMM</sequence>
<evidence type="ECO:0000256" key="2">
    <source>
        <dbReference type="ARBA" id="ARBA00022491"/>
    </source>
</evidence>
<dbReference type="InterPro" id="IPR038535">
    <property type="entry name" value="CNOT1_TTP_bind_sf"/>
</dbReference>
<dbReference type="InterPro" id="IPR032191">
    <property type="entry name" value="CNOT1_CAF1_bind"/>
</dbReference>
<keyword evidence="5" id="KW-0539">Nucleus</keyword>
<dbReference type="PANTHER" id="PTHR13162">
    <property type="entry name" value="CCR4-NOT TRANSCRIPTION COMPLEX"/>
    <property type="match status" value="1"/>
</dbReference>
<evidence type="ECO:0000256" key="8">
    <source>
        <dbReference type="SAM" id="Phobius"/>
    </source>
</evidence>
<dbReference type="Gene3D" id="1.25.40.180">
    <property type="match status" value="1"/>
</dbReference>
<dbReference type="Gene3D" id="1.25.40.790">
    <property type="match status" value="1"/>
</dbReference>
<evidence type="ECO:0000259" key="9">
    <source>
        <dbReference type="Pfam" id="PF04054"/>
    </source>
</evidence>
<proteinExistence type="predicted"/>
<feature type="compositionally biased region" description="Low complexity" evidence="7">
    <location>
        <begin position="505"/>
        <end position="523"/>
    </location>
</feature>
<evidence type="ECO:0000313" key="16">
    <source>
        <dbReference type="Proteomes" id="UP001305779"/>
    </source>
</evidence>
<dbReference type="Pfam" id="PF16417">
    <property type="entry name" value="CNOT1_TTP_bind"/>
    <property type="match status" value="1"/>
</dbReference>
<feature type="region of interest" description="Disordered" evidence="7">
    <location>
        <begin position="505"/>
        <end position="538"/>
    </location>
</feature>
<keyword evidence="6" id="KW-0175">Coiled coil</keyword>
<protein>
    <submittedName>
        <fullName evidence="15">Uncharacterized protein</fullName>
    </submittedName>
</protein>
<feature type="domain" description="CCR4-NOT transcription complex subunit 1 CAF1-binding" evidence="11">
    <location>
        <begin position="1461"/>
        <end position="1678"/>
    </location>
</feature>
<comment type="subcellular location">
    <subcellularLocation>
        <location evidence="1">Nucleus</location>
    </subcellularLocation>
</comment>
<feature type="compositionally biased region" description="Low complexity" evidence="7">
    <location>
        <begin position="567"/>
        <end position="591"/>
    </location>
</feature>
<keyword evidence="3" id="KW-0805">Transcription regulation</keyword>
<evidence type="ECO:0000256" key="3">
    <source>
        <dbReference type="ARBA" id="ARBA00023015"/>
    </source>
</evidence>
<dbReference type="Pfam" id="PF25097">
    <property type="entry name" value="ARM_Cnot1"/>
    <property type="match status" value="1"/>
</dbReference>
<evidence type="ECO:0000256" key="1">
    <source>
        <dbReference type="ARBA" id="ARBA00004123"/>
    </source>
</evidence>
<feature type="domain" description="CCR4-NOT transcription complex subunit 1" evidence="10">
    <location>
        <begin position="1743"/>
        <end position="1881"/>
    </location>
</feature>
<dbReference type="InterPro" id="IPR007196">
    <property type="entry name" value="CCR4-Not_Not1_C"/>
</dbReference>
<keyword evidence="2" id="KW-0678">Repressor</keyword>
<evidence type="ECO:0000259" key="10">
    <source>
        <dbReference type="Pfam" id="PF12842"/>
    </source>
</evidence>